<evidence type="ECO:0000256" key="4">
    <source>
        <dbReference type="ARBA" id="ARBA00022485"/>
    </source>
</evidence>
<organism evidence="11 12">
    <name type="scientific">Phaeovibrio sulfidiphilus</name>
    <dbReference type="NCBI Taxonomy" id="1220600"/>
    <lineage>
        <taxon>Bacteria</taxon>
        <taxon>Pseudomonadati</taxon>
        <taxon>Pseudomonadota</taxon>
        <taxon>Alphaproteobacteria</taxon>
        <taxon>Rhodospirillales</taxon>
        <taxon>Rhodospirillaceae</taxon>
        <taxon>Phaeovibrio</taxon>
    </lineage>
</organism>
<dbReference type="Proteomes" id="UP000631034">
    <property type="component" value="Unassembled WGS sequence"/>
</dbReference>
<reference evidence="11" key="1">
    <citation type="submission" date="2020-10" db="EMBL/GenBank/DDBJ databases">
        <title>Genome sequence of the unusual species of purple photosynthetic bacteria, Phaeovibrio sulfidiphilus DSM 23193, type strain.</title>
        <authorList>
            <person name="Kyndt J.A."/>
            <person name="Meyer T.E."/>
        </authorList>
    </citation>
    <scope>NUCLEOTIDE SEQUENCE</scope>
    <source>
        <strain evidence="11">DSM 23193</strain>
    </source>
</reference>
<keyword evidence="8" id="KW-0408">Iron</keyword>
<keyword evidence="5" id="KW-0662">Pyridine nucleotide biosynthesis</keyword>
<keyword evidence="6" id="KW-0808">Transferase</keyword>
<keyword evidence="9" id="KW-0411">Iron-sulfur</keyword>
<comment type="caution">
    <text evidence="11">The sequence shown here is derived from an EMBL/GenBank/DDBJ whole genome shotgun (WGS) entry which is preliminary data.</text>
</comment>
<dbReference type="Gene3D" id="3.40.50.10800">
    <property type="entry name" value="NadA-like"/>
    <property type="match status" value="3"/>
</dbReference>
<dbReference type="Pfam" id="PF02445">
    <property type="entry name" value="NadA"/>
    <property type="match status" value="1"/>
</dbReference>
<dbReference type="UniPathway" id="UPA00253">
    <property type="reaction ID" value="UER00327"/>
</dbReference>
<keyword evidence="4" id="KW-0004">4Fe-4S</keyword>
<dbReference type="EC" id="2.5.1.72" evidence="3 10"/>
<evidence type="ECO:0000256" key="9">
    <source>
        <dbReference type="ARBA" id="ARBA00023014"/>
    </source>
</evidence>
<evidence type="ECO:0000256" key="10">
    <source>
        <dbReference type="NCBIfam" id="TIGR00550"/>
    </source>
</evidence>
<dbReference type="GO" id="GO:0051539">
    <property type="term" value="F:4 iron, 4 sulfur cluster binding"/>
    <property type="evidence" value="ECO:0007669"/>
    <property type="project" value="UniProtKB-KW"/>
</dbReference>
<name>A0A8J6YYS8_9PROT</name>
<evidence type="ECO:0000256" key="2">
    <source>
        <dbReference type="ARBA" id="ARBA00005065"/>
    </source>
</evidence>
<protein>
    <recommendedName>
        <fullName evidence="3 10">Quinolinate synthase</fullName>
        <ecNumber evidence="3 10">2.5.1.72</ecNumber>
    </recommendedName>
</protein>
<keyword evidence="12" id="KW-1185">Reference proteome</keyword>
<dbReference type="PANTHER" id="PTHR30573">
    <property type="entry name" value="QUINOLINATE SYNTHETASE A"/>
    <property type="match status" value="1"/>
</dbReference>
<evidence type="ECO:0000256" key="7">
    <source>
        <dbReference type="ARBA" id="ARBA00022723"/>
    </source>
</evidence>
<dbReference type="AlphaFoldDB" id="A0A8J6YYS8"/>
<dbReference type="GO" id="GO:0046872">
    <property type="term" value="F:metal ion binding"/>
    <property type="evidence" value="ECO:0007669"/>
    <property type="project" value="UniProtKB-KW"/>
</dbReference>
<dbReference type="SUPFAM" id="SSF142754">
    <property type="entry name" value="NadA-like"/>
    <property type="match status" value="1"/>
</dbReference>
<dbReference type="PANTHER" id="PTHR30573:SF0">
    <property type="entry name" value="QUINOLINATE SYNTHASE, CHLOROPLASTIC"/>
    <property type="match status" value="1"/>
</dbReference>
<dbReference type="NCBIfam" id="NF006883">
    <property type="entry name" value="PRK09375.2-4"/>
    <property type="match status" value="1"/>
</dbReference>
<evidence type="ECO:0000256" key="5">
    <source>
        <dbReference type="ARBA" id="ARBA00022642"/>
    </source>
</evidence>
<accession>A0A8J6YYS8</accession>
<dbReference type="GO" id="GO:0034628">
    <property type="term" value="P:'de novo' NAD+ biosynthetic process from L-aspartate"/>
    <property type="evidence" value="ECO:0007669"/>
    <property type="project" value="TreeGrafter"/>
</dbReference>
<evidence type="ECO:0000256" key="1">
    <source>
        <dbReference type="ARBA" id="ARBA00001966"/>
    </source>
</evidence>
<evidence type="ECO:0000313" key="11">
    <source>
        <dbReference type="EMBL" id="MBE1237013.1"/>
    </source>
</evidence>
<dbReference type="GO" id="GO:0005829">
    <property type="term" value="C:cytosol"/>
    <property type="evidence" value="ECO:0007669"/>
    <property type="project" value="TreeGrafter"/>
</dbReference>
<comment type="pathway">
    <text evidence="2">Cofactor biosynthesis; NAD(+) biosynthesis; quinolinate from iminoaspartate: step 1/1.</text>
</comment>
<evidence type="ECO:0000256" key="8">
    <source>
        <dbReference type="ARBA" id="ARBA00023004"/>
    </source>
</evidence>
<evidence type="ECO:0000256" key="3">
    <source>
        <dbReference type="ARBA" id="ARBA00012669"/>
    </source>
</evidence>
<dbReference type="NCBIfam" id="TIGR00550">
    <property type="entry name" value="nadA"/>
    <property type="match status" value="1"/>
</dbReference>
<proteinExistence type="predicted"/>
<dbReference type="InterPro" id="IPR036094">
    <property type="entry name" value="NadA_sf"/>
</dbReference>
<evidence type="ECO:0000256" key="6">
    <source>
        <dbReference type="ARBA" id="ARBA00022679"/>
    </source>
</evidence>
<dbReference type="GO" id="GO:0008987">
    <property type="term" value="F:quinolinate synthetase A activity"/>
    <property type="evidence" value="ECO:0007669"/>
    <property type="project" value="UniProtKB-UniRule"/>
</dbReference>
<sequence>MGTEAIGALRAELGDRVTIVAHHYQSEQVIRHAEIRGDSLELARRVASEVTSEHIVFCGVYFMAETAALLAAPGQTVHIPATDAECTMALMSPGPLARTVLESLNRDGRRVIPLAYVNSTLELKSVVGDFGGAVCTSANAEKMLAWALEQGDSVLFLPDKNLGTNTADRLGLPEEDRLVIDIRGGGSRLDTDAAARKTLLLWPGHCPIHTRFKTADVAASRAEYPDARIIVHPECSREVVQASDAAGSTSFLIRYANEAPDGTTLIVGTEINLVKRLAQQHANRLRVLPLRPSSCCYMAKNTETSLEDTLRTLVRGEDFPCATHVPEALKPGARQALETMLRVCA</sequence>
<evidence type="ECO:0000313" key="12">
    <source>
        <dbReference type="Proteomes" id="UP000631034"/>
    </source>
</evidence>
<comment type="cofactor">
    <cofactor evidence="1">
        <name>[4Fe-4S] cluster</name>
        <dbReference type="ChEBI" id="CHEBI:49883"/>
    </cofactor>
</comment>
<keyword evidence="7" id="KW-0479">Metal-binding</keyword>
<dbReference type="InterPro" id="IPR003473">
    <property type="entry name" value="NadA"/>
</dbReference>
<gene>
    <name evidence="11" type="primary">nadA</name>
    <name evidence="11" type="ORF">IHV25_05055</name>
</gene>
<dbReference type="EMBL" id="JACZHT010000003">
    <property type="protein sequence ID" value="MBE1237013.1"/>
    <property type="molecule type" value="Genomic_DNA"/>
</dbReference>